<protein>
    <recommendedName>
        <fullName evidence="2">Inner membrane protein YgaP-like transmembrane domain-containing protein</fullName>
    </recommendedName>
</protein>
<keyword evidence="1" id="KW-1133">Transmembrane helix</keyword>
<evidence type="ECO:0000313" key="4">
    <source>
        <dbReference type="Proteomes" id="UP000326711"/>
    </source>
</evidence>
<proteinExistence type="predicted"/>
<accession>A0A5J6ZDS1</accession>
<evidence type="ECO:0000256" key="1">
    <source>
        <dbReference type="SAM" id="Phobius"/>
    </source>
</evidence>
<keyword evidence="1" id="KW-0812">Transmembrane</keyword>
<feature type="domain" description="Inner membrane protein YgaP-like transmembrane" evidence="2">
    <location>
        <begin position="1"/>
        <end position="67"/>
    </location>
</feature>
<evidence type="ECO:0000313" key="3">
    <source>
        <dbReference type="EMBL" id="QFQ03080.1"/>
    </source>
</evidence>
<name>A0A5J6ZDS1_9CORY</name>
<dbReference type="KEGG" id="cuo:CUROG_08660"/>
<dbReference type="RefSeq" id="WP_151903366.1">
    <property type="nucleotide sequence ID" value="NZ_CP045032.1"/>
</dbReference>
<keyword evidence="4" id="KW-1185">Reference proteome</keyword>
<dbReference type="Proteomes" id="UP000326711">
    <property type="component" value="Chromosome"/>
</dbReference>
<dbReference type="OrthoDB" id="9804804at2"/>
<evidence type="ECO:0000259" key="2">
    <source>
        <dbReference type="Pfam" id="PF11127"/>
    </source>
</evidence>
<reference evidence="4" key="1">
    <citation type="submission" date="2019-10" db="EMBL/GenBank/DDBJ databases">
        <title>Complete genome sequence of Corynebacterium urogenitalis DSM 108747, isolated from the genital tract of a cow.</title>
        <authorList>
            <person name="Ruckert C."/>
            <person name="Ballas P."/>
            <person name="Wagener K."/>
            <person name="Drillich M."/>
            <person name="Kaempfer P."/>
            <person name="Busse H.-J."/>
            <person name="Ehling-Schulz M."/>
        </authorList>
    </citation>
    <scope>NUCLEOTIDE SEQUENCE [LARGE SCALE GENOMIC DNA]</scope>
    <source>
        <strain evidence="4">LMM 1652</strain>
    </source>
</reference>
<gene>
    <name evidence="3" type="ORF">CUROG_08660</name>
</gene>
<sequence>MKRNESGLDRIVRLVLAVVFFVVAFAIVGPSTIFGIICIVLGAVMLLTAAIGFCPLYRLVGINTCKVR</sequence>
<organism evidence="3 4">
    <name type="scientific">Corynebacterium urogenitale</name>
    <dbReference type="NCBI Taxonomy" id="2487892"/>
    <lineage>
        <taxon>Bacteria</taxon>
        <taxon>Bacillati</taxon>
        <taxon>Actinomycetota</taxon>
        <taxon>Actinomycetes</taxon>
        <taxon>Mycobacteriales</taxon>
        <taxon>Corynebacteriaceae</taxon>
        <taxon>Corynebacterium</taxon>
    </lineage>
</organism>
<feature type="transmembrane region" description="Helical" evidence="1">
    <location>
        <begin position="34"/>
        <end position="60"/>
    </location>
</feature>
<dbReference type="AlphaFoldDB" id="A0A5J6ZDS1"/>
<keyword evidence="1" id="KW-0472">Membrane</keyword>
<dbReference type="EMBL" id="CP045032">
    <property type="protein sequence ID" value="QFQ03080.1"/>
    <property type="molecule type" value="Genomic_DNA"/>
</dbReference>
<dbReference type="Pfam" id="PF11127">
    <property type="entry name" value="YgaP-like_TM"/>
    <property type="match status" value="1"/>
</dbReference>
<dbReference type="InterPro" id="IPR021309">
    <property type="entry name" value="YgaP-like_TM"/>
</dbReference>
<feature type="transmembrane region" description="Helical" evidence="1">
    <location>
        <begin position="12"/>
        <end position="28"/>
    </location>
</feature>